<dbReference type="SUPFAM" id="SSF81324">
    <property type="entry name" value="Voltage-gated potassium channels"/>
    <property type="match status" value="1"/>
</dbReference>
<keyword evidence="6" id="KW-1185">Reference proteome</keyword>
<dbReference type="RefSeq" id="WP_169260063.1">
    <property type="nucleotide sequence ID" value="NZ_WTVQ01000012.1"/>
</dbReference>
<keyword evidence="5" id="KW-0407">Ion channel</keyword>
<protein>
    <submittedName>
        <fullName evidence="5">Potassium channel protein</fullName>
    </submittedName>
</protein>
<evidence type="ECO:0000313" key="5">
    <source>
        <dbReference type="EMBL" id="NMG74915.1"/>
    </source>
</evidence>
<feature type="transmembrane region" description="Helical" evidence="2">
    <location>
        <begin position="82"/>
        <end position="107"/>
    </location>
</feature>
<evidence type="ECO:0000313" key="6">
    <source>
        <dbReference type="Proteomes" id="UP000648984"/>
    </source>
</evidence>
<evidence type="ECO:0000259" key="3">
    <source>
        <dbReference type="PROSITE" id="PS51201"/>
    </source>
</evidence>
<dbReference type="InterPro" id="IPR036721">
    <property type="entry name" value="RCK_C_sf"/>
</dbReference>
<comment type="subcellular location">
    <subcellularLocation>
        <location evidence="1">Cell membrane</location>
        <topology evidence="1">Multi-pass membrane protein</topology>
    </subcellularLocation>
</comment>
<evidence type="ECO:0000256" key="1">
    <source>
        <dbReference type="ARBA" id="ARBA00004651"/>
    </source>
</evidence>
<gene>
    <name evidence="5" type="ORF">GPA25_09120</name>
</gene>
<comment type="caution">
    <text evidence="5">The sequence shown here is derived from an EMBL/GenBank/DDBJ whole genome shotgun (WGS) entry which is preliminary data.</text>
</comment>
<accession>A0ABX1QBM4</accession>
<feature type="domain" description="RCK C-terminal" evidence="4">
    <location>
        <begin position="458"/>
        <end position="541"/>
    </location>
</feature>
<evidence type="ECO:0000259" key="4">
    <source>
        <dbReference type="PROSITE" id="PS51202"/>
    </source>
</evidence>
<organism evidence="5 6">
    <name type="scientific">Aromatoleum diolicum</name>
    <dbReference type="NCBI Taxonomy" id="75796"/>
    <lineage>
        <taxon>Bacteria</taxon>
        <taxon>Pseudomonadati</taxon>
        <taxon>Pseudomonadota</taxon>
        <taxon>Betaproteobacteria</taxon>
        <taxon>Rhodocyclales</taxon>
        <taxon>Rhodocyclaceae</taxon>
        <taxon>Aromatoleum</taxon>
    </lineage>
</organism>
<reference evidence="5 6" key="1">
    <citation type="submission" date="2019-12" db="EMBL/GenBank/DDBJ databases">
        <title>Comparative genomics gives insights into the taxonomy of the Azoarcus-Aromatoleum group and reveals separate origins of nif in the plant-associated Azoarcus and non-plant-associated Aromatoleum sub-groups.</title>
        <authorList>
            <person name="Lafos M."/>
            <person name="Maluk M."/>
            <person name="Batista M."/>
            <person name="Junghare M."/>
            <person name="Carmona M."/>
            <person name="Faoro H."/>
            <person name="Cruz L.M."/>
            <person name="Battistoni F."/>
            <person name="De Souza E."/>
            <person name="Pedrosa F."/>
            <person name="Chen W.-M."/>
            <person name="Poole P.S."/>
            <person name="Dixon R.A."/>
            <person name="James E.K."/>
        </authorList>
    </citation>
    <scope>NUCLEOTIDE SEQUENCE [LARGE SCALE GENOMIC DNA]</scope>
    <source>
        <strain evidence="5 6">22Lin</strain>
    </source>
</reference>
<dbReference type="PROSITE" id="PS51201">
    <property type="entry name" value="RCK_N"/>
    <property type="match status" value="2"/>
</dbReference>
<feature type="domain" description="RCK N-terminal" evidence="3">
    <location>
        <begin position="129"/>
        <end position="251"/>
    </location>
</feature>
<feature type="transmembrane region" description="Helical" evidence="2">
    <location>
        <begin position="20"/>
        <end position="39"/>
    </location>
</feature>
<dbReference type="PANTHER" id="PTHR43833">
    <property type="entry name" value="POTASSIUM CHANNEL PROTEIN 2-RELATED-RELATED"/>
    <property type="match status" value="1"/>
</dbReference>
<dbReference type="InterPro" id="IPR036291">
    <property type="entry name" value="NAD(P)-bd_dom_sf"/>
</dbReference>
<dbReference type="Gene3D" id="3.40.50.720">
    <property type="entry name" value="NAD(P)-binding Rossmann-like Domain"/>
    <property type="match status" value="2"/>
</dbReference>
<dbReference type="InterPro" id="IPR013099">
    <property type="entry name" value="K_chnl_dom"/>
</dbReference>
<dbReference type="InterPro" id="IPR006037">
    <property type="entry name" value="RCK_C"/>
</dbReference>
<dbReference type="Pfam" id="PF02254">
    <property type="entry name" value="TrkA_N"/>
    <property type="match status" value="2"/>
</dbReference>
<feature type="transmembrane region" description="Helical" evidence="2">
    <location>
        <begin position="51"/>
        <end position="70"/>
    </location>
</feature>
<evidence type="ECO:0000256" key="2">
    <source>
        <dbReference type="SAM" id="Phobius"/>
    </source>
</evidence>
<name>A0ABX1QBM4_9RHOO</name>
<proteinExistence type="predicted"/>
<keyword evidence="5" id="KW-0813">Transport</keyword>
<keyword evidence="2" id="KW-0812">Transmembrane</keyword>
<keyword evidence="2" id="KW-1133">Transmembrane helix</keyword>
<dbReference type="SUPFAM" id="SSF51735">
    <property type="entry name" value="NAD(P)-binding Rossmann-fold domains"/>
    <property type="match status" value="2"/>
</dbReference>
<sequence>MTPLPRHQSIFFLIMRRMRAPLILLISIMAISVLGLTLAPGVDADGNPAHLSFFHSLYFISYTATTIGFGEIPYAFSDQQRLWVILCIYMSVVGWAYTVGTVFALLADRNLQQAIRTQRFLRAVQRLREPFYLVCGYGETGRLICDALDRLGFRAVVVEQDDSKVGEIELHSYHADVPALSADARNPETLKFAGLTHPNCIGIIALTNDDGTNLAIAIAARLLAPKVPALCRAETQETAANMASFGTRHIINPFEKFSEYLALALHAPAAWNLLTWLTGLPGTTMQRERDPPHGEWILCGHGRFGRMLAHVMEQAAVPVTIIDRQAPSIPSTRWVQGDGTGAPALEAAGVRRAVGIVAGTSNDVDNLSIAVTARELNRGLFVILRQNHYANHALFEAFNYDVNVVPSQIIAHECLAILTTPLLVPFLEEMKRRDEAWCDRLLRRLTERFGWEVPAVWSERINLARAPALYRRLMKGVELQSLLRDPSNRDEPLACEVLYLHRDDDDHLLIPEPDTELRAGDELLLIGSPDARREFGLILSHEHALAYVLSGKDLPGGWIWERLSRRKPSDAASSCN</sequence>
<dbReference type="Pfam" id="PF07885">
    <property type="entry name" value="Ion_trans_2"/>
    <property type="match status" value="1"/>
</dbReference>
<dbReference type="SUPFAM" id="SSF116726">
    <property type="entry name" value="TrkA C-terminal domain-like"/>
    <property type="match status" value="1"/>
</dbReference>
<feature type="domain" description="RCK N-terminal" evidence="3">
    <location>
        <begin position="293"/>
        <end position="406"/>
    </location>
</feature>
<keyword evidence="2" id="KW-0472">Membrane</keyword>
<keyword evidence="5" id="KW-0406">Ion transport</keyword>
<dbReference type="Proteomes" id="UP000648984">
    <property type="component" value="Unassembled WGS sequence"/>
</dbReference>
<dbReference type="GO" id="GO:0034220">
    <property type="term" value="P:monoatomic ion transmembrane transport"/>
    <property type="evidence" value="ECO:0007669"/>
    <property type="project" value="UniProtKB-KW"/>
</dbReference>
<dbReference type="EMBL" id="WTVQ01000012">
    <property type="protein sequence ID" value="NMG74915.1"/>
    <property type="molecule type" value="Genomic_DNA"/>
</dbReference>
<dbReference type="Pfam" id="PF02080">
    <property type="entry name" value="TrkA_C"/>
    <property type="match status" value="1"/>
</dbReference>
<dbReference type="Gene3D" id="1.10.287.70">
    <property type="match status" value="1"/>
</dbReference>
<dbReference type="InterPro" id="IPR003148">
    <property type="entry name" value="RCK_N"/>
</dbReference>
<dbReference type="InterPro" id="IPR050721">
    <property type="entry name" value="Trk_Ktr_HKT_K-transport"/>
</dbReference>
<dbReference type="PROSITE" id="PS51202">
    <property type="entry name" value="RCK_C"/>
    <property type="match status" value="1"/>
</dbReference>